<evidence type="ECO:0008006" key="2">
    <source>
        <dbReference type="Google" id="ProtNLM"/>
    </source>
</evidence>
<dbReference type="InterPro" id="IPR038765">
    <property type="entry name" value="Papain-like_cys_pep_sf"/>
</dbReference>
<comment type="caution">
    <text evidence="1">The sequence shown here is derived from an EMBL/GenBank/DDBJ whole genome shotgun (WGS) entry which is preliminary data.</text>
</comment>
<accession>A0A831RXG9</accession>
<sequence length="305" mass="35412">MNIFKQKISQWVMNWLTRDGPLPQTPLCDFNRLRFELRPCDVLLVEGRSHLSSVIQLITQSPWSHSALYLGRLFDIRDPRLRVCIEANFEGDPEEQLLLEAELGKGTVVTPLSVYKNEHLRICRPEGLSADDAQKVLGYAIRKLGNDYDLRQVLDLARFFFPWAILPRRWRSSLFQHNAGDATRTVCSTLLAEAFTQVDFPILPFIDRGEDGSLRLFKRNPKLFAPRDFDYSPYFSIIKYPFLGMNDVGLYRRLPWDKENDFLDEQPPPRTQPSPVPALQEDENHARENYIHRAIHFAGLGRKEL</sequence>
<name>A0A831RXG9_9GAMM</name>
<dbReference type="Gene3D" id="3.90.1720.10">
    <property type="entry name" value="endopeptidase domain like (from Nostoc punctiforme)"/>
    <property type="match status" value="1"/>
</dbReference>
<reference evidence="1" key="1">
    <citation type="journal article" date="2020" name="mSystems">
        <title>Genome- and Community-Level Interaction Insights into Carbon Utilization and Element Cycling Functions of Hydrothermarchaeota in Hydrothermal Sediment.</title>
        <authorList>
            <person name="Zhou Z."/>
            <person name="Liu Y."/>
            <person name="Xu W."/>
            <person name="Pan J."/>
            <person name="Luo Z.H."/>
            <person name="Li M."/>
        </authorList>
    </citation>
    <scope>NUCLEOTIDE SEQUENCE [LARGE SCALE GENOMIC DNA]</scope>
    <source>
        <strain evidence="1">HyVt-458</strain>
    </source>
</reference>
<dbReference type="EMBL" id="DRLF01000236">
    <property type="protein sequence ID" value="HEC06535.1"/>
    <property type="molecule type" value="Genomic_DNA"/>
</dbReference>
<dbReference type="AlphaFoldDB" id="A0A831RXG9"/>
<protein>
    <recommendedName>
        <fullName evidence="2">Lipo-like protein</fullName>
    </recommendedName>
</protein>
<evidence type="ECO:0000313" key="1">
    <source>
        <dbReference type="EMBL" id="HEC06535.1"/>
    </source>
</evidence>
<gene>
    <name evidence="1" type="ORF">ENJ12_06775</name>
</gene>
<dbReference type="Proteomes" id="UP000886339">
    <property type="component" value="Unassembled WGS sequence"/>
</dbReference>
<dbReference type="SUPFAM" id="SSF54001">
    <property type="entry name" value="Cysteine proteinases"/>
    <property type="match status" value="1"/>
</dbReference>
<organism evidence="1">
    <name type="scientific">Thiolapillus brandeum</name>
    <dbReference type="NCBI Taxonomy" id="1076588"/>
    <lineage>
        <taxon>Bacteria</taxon>
        <taxon>Pseudomonadati</taxon>
        <taxon>Pseudomonadota</taxon>
        <taxon>Gammaproteobacteria</taxon>
        <taxon>Chromatiales</taxon>
        <taxon>Sedimenticolaceae</taxon>
        <taxon>Thiolapillus</taxon>
    </lineage>
</organism>
<proteinExistence type="predicted"/>